<keyword evidence="1" id="KW-1133">Transmembrane helix</keyword>
<evidence type="ECO:0000256" key="1">
    <source>
        <dbReference type="SAM" id="Phobius"/>
    </source>
</evidence>
<evidence type="ECO:0008006" key="4">
    <source>
        <dbReference type="Google" id="ProtNLM"/>
    </source>
</evidence>
<keyword evidence="1" id="KW-0812">Transmembrane</keyword>
<evidence type="ECO:0000313" key="2">
    <source>
        <dbReference type="EMBL" id="PIY72276.1"/>
    </source>
</evidence>
<proteinExistence type="predicted"/>
<dbReference type="EMBL" id="PFLI01000064">
    <property type="protein sequence ID" value="PIY72276.1"/>
    <property type="molecule type" value="Genomic_DNA"/>
</dbReference>
<name>A0A2M7QK04_9BACT</name>
<dbReference type="Pfam" id="PF09527">
    <property type="entry name" value="ATPase_gene1"/>
    <property type="match status" value="1"/>
</dbReference>
<accession>A0A2M7QK04</accession>
<protein>
    <recommendedName>
        <fullName evidence="4">F0F1 ATP synthase subunit</fullName>
    </recommendedName>
</protein>
<organism evidence="2 3">
    <name type="scientific">Candidatus Roizmanbacteria bacterium CG_4_10_14_0_8_um_filter_33_9</name>
    <dbReference type="NCBI Taxonomy" id="1974826"/>
    <lineage>
        <taxon>Bacteria</taxon>
        <taxon>Candidatus Roizmaniibacteriota</taxon>
    </lineage>
</organism>
<reference evidence="3" key="1">
    <citation type="submission" date="2017-09" db="EMBL/GenBank/DDBJ databases">
        <title>Depth-based differentiation of microbial function through sediment-hosted aquifers and enrichment of novel symbionts in the deep terrestrial subsurface.</title>
        <authorList>
            <person name="Probst A.J."/>
            <person name="Ladd B."/>
            <person name="Jarett J.K."/>
            <person name="Geller-Mcgrath D.E."/>
            <person name="Sieber C.M.K."/>
            <person name="Emerson J.B."/>
            <person name="Anantharaman K."/>
            <person name="Thomas B.C."/>
            <person name="Malmstrom R."/>
            <person name="Stieglmeier M."/>
            <person name="Klingl A."/>
            <person name="Woyke T."/>
            <person name="Ryan C.M."/>
            <person name="Banfield J.F."/>
        </authorList>
    </citation>
    <scope>NUCLEOTIDE SEQUENCE [LARGE SCALE GENOMIC DNA]</scope>
</reference>
<feature type="transmembrane region" description="Helical" evidence="1">
    <location>
        <begin position="69"/>
        <end position="87"/>
    </location>
</feature>
<sequence>MVKYKRKIIKTIIDKDLNLKERIELKKGIKKVKTGSYQYLNIGFYLITPLLIGIFSGLYLDNKFGKKPLFVLMGIVIGVLSTFYNLYRLTKIK</sequence>
<keyword evidence="1" id="KW-0472">Membrane</keyword>
<dbReference type="InterPro" id="IPR032820">
    <property type="entry name" value="ATPase_put"/>
</dbReference>
<dbReference type="Proteomes" id="UP000229401">
    <property type="component" value="Unassembled WGS sequence"/>
</dbReference>
<feature type="transmembrane region" description="Helical" evidence="1">
    <location>
        <begin position="39"/>
        <end position="57"/>
    </location>
</feature>
<dbReference type="AlphaFoldDB" id="A0A2M7QK04"/>
<evidence type="ECO:0000313" key="3">
    <source>
        <dbReference type="Proteomes" id="UP000229401"/>
    </source>
</evidence>
<comment type="caution">
    <text evidence="2">The sequence shown here is derived from an EMBL/GenBank/DDBJ whole genome shotgun (WGS) entry which is preliminary data.</text>
</comment>
<gene>
    <name evidence="2" type="ORF">COY87_01840</name>
</gene>